<proteinExistence type="predicted"/>
<organism evidence="1 2">
    <name type="scientific">Allacma fusca</name>
    <dbReference type="NCBI Taxonomy" id="39272"/>
    <lineage>
        <taxon>Eukaryota</taxon>
        <taxon>Metazoa</taxon>
        <taxon>Ecdysozoa</taxon>
        <taxon>Arthropoda</taxon>
        <taxon>Hexapoda</taxon>
        <taxon>Collembola</taxon>
        <taxon>Symphypleona</taxon>
        <taxon>Sminthuridae</taxon>
        <taxon>Allacma</taxon>
    </lineage>
</organism>
<dbReference type="AlphaFoldDB" id="A0A8J2KXW5"/>
<reference evidence="1" key="1">
    <citation type="submission" date="2021-06" db="EMBL/GenBank/DDBJ databases">
        <authorList>
            <person name="Hodson N. C."/>
            <person name="Mongue J. A."/>
            <person name="Jaron S. K."/>
        </authorList>
    </citation>
    <scope>NUCLEOTIDE SEQUENCE</scope>
</reference>
<feature type="non-terminal residue" evidence="1">
    <location>
        <position position="1"/>
    </location>
</feature>
<evidence type="ECO:0008006" key="3">
    <source>
        <dbReference type="Google" id="ProtNLM"/>
    </source>
</evidence>
<gene>
    <name evidence="1" type="ORF">AFUS01_LOCUS35496</name>
</gene>
<accession>A0A8J2KXW5</accession>
<dbReference type="Proteomes" id="UP000708208">
    <property type="component" value="Unassembled WGS sequence"/>
</dbReference>
<dbReference type="EMBL" id="CAJVCH010536030">
    <property type="protein sequence ID" value="CAG7825384.1"/>
    <property type="molecule type" value="Genomic_DNA"/>
</dbReference>
<sequence length="141" mass="15711">MLDGTEPPKHEYRFVVLFLQDIFKAGEEVVGCHGVVAVAGMHHLQESNLTMQTREVCHIETSKIEGDYKNSYRIYFLSDPFKLNDYVGTINLPFGSTVNFQECMLCGWGYGTKVTTPLHRAIKMASCNEGPTVICTEGGPC</sequence>
<evidence type="ECO:0000313" key="1">
    <source>
        <dbReference type="EMBL" id="CAG7825384.1"/>
    </source>
</evidence>
<protein>
    <recommendedName>
        <fullName evidence="3">Peptidase S1 domain-containing protein</fullName>
    </recommendedName>
</protein>
<evidence type="ECO:0000313" key="2">
    <source>
        <dbReference type="Proteomes" id="UP000708208"/>
    </source>
</evidence>
<keyword evidence="2" id="KW-1185">Reference proteome</keyword>
<comment type="caution">
    <text evidence="1">The sequence shown here is derived from an EMBL/GenBank/DDBJ whole genome shotgun (WGS) entry which is preliminary data.</text>
</comment>
<name>A0A8J2KXW5_9HEXA</name>